<feature type="region of interest" description="Disordered" evidence="1">
    <location>
        <begin position="337"/>
        <end position="372"/>
    </location>
</feature>
<proteinExistence type="predicted"/>
<dbReference type="Proteomes" id="UP001210925">
    <property type="component" value="Unassembled WGS sequence"/>
</dbReference>
<reference evidence="2" key="1">
    <citation type="submission" date="2020-05" db="EMBL/GenBank/DDBJ databases">
        <title>Phylogenomic resolution of chytrid fungi.</title>
        <authorList>
            <person name="Stajich J.E."/>
            <person name="Amses K."/>
            <person name="Simmons R."/>
            <person name="Seto K."/>
            <person name="Myers J."/>
            <person name="Bonds A."/>
            <person name="Quandt C.A."/>
            <person name="Barry K."/>
            <person name="Liu P."/>
            <person name="Grigoriev I."/>
            <person name="Longcore J.E."/>
            <person name="James T.Y."/>
        </authorList>
    </citation>
    <scope>NUCLEOTIDE SEQUENCE</scope>
    <source>
        <strain evidence="2">PLAUS21</strain>
    </source>
</reference>
<protein>
    <submittedName>
        <fullName evidence="2">Uncharacterized protein</fullName>
    </submittedName>
</protein>
<sequence length="594" mass="66872">MDNAINDFETFINSSLSSDISVEIGNLMKQEPKLNHVEGERVSFLENAVLGQLDILLENSYFKETDKSADLSKKLSRINKELEDLKSQIYQPEPKRERYVLQTMKNYPKSEYTPRIDNTNYMRTPVLMPRHVDSPRMRHDIHEYYMNSPHLRKEISVGSIDMKNGLDDIHDQLGKSIDSTREILLEKQDKATLGTPLSTGGQETSKHADLAKDKGGLKQSSAGELLKESSSTGTNHSFIEPEASNDPARNSKVTVTDERSSENGTDVTTPSNRDSIIQQRISKLSVSQASTSKSDNQTVINNSNVNKENSFDISSIHNEESIPKRYFSSLGIQVPSRESSISSEPSLKRDGVPRPSLSHGNKEKNPRSNLSVLPQFPYQDHFKHKGEAERKSILKGSNSNLADTETILTPQIKEFIRSEIQLHLSSFIQHQFPGILGLHLEKFEAKLIEKLAVKQVKWDVDSVPRSSSVSPSSFNYLQNESDLDSGDSKPATPTITDLLNDTVNISDVQPPESIHQMQEESIPRIPKKTLKNPYEVIPQKINPSKEDRVPNVIHRVGVDIPDSEENAEKLLRKLRNKLNYKAKIVKELQGGNYN</sequence>
<feature type="compositionally biased region" description="Polar residues" evidence="1">
    <location>
        <begin position="262"/>
        <end position="276"/>
    </location>
</feature>
<accession>A0AAD5UK25</accession>
<dbReference type="AlphaFoldDB" id="A0AAD5UK25"/>
<feature type="region of interest" description="Disordered" evidence="1">
    <location>
        <begin position="463"/>
        <end position="492"/>
    </location>
</feature>
<name>A0AAD5UK25_9FUNG</name>
<evidence type="ECO:0000313" key="2">
    <source>
        <dbReference type="EMBL" id="KAJ3258013.1"/>
    </source>
</evidence>
<feature type="compositionally biased region" description="Basic and acidic residues" evidence="1">
    <location>
        <begin position="204"/>
        <end position="216"/>
    </location>
</feature>
<dbReference type="EMBL" id="JADGKB010000032">
    <property type="protein sequence ID" value="KAJ3258013.1"/>
    <property type="molecule type" value="Genomic_DNA"/>
</dbReference>
<keyword evidence="3" id="KW-1185">Reference proteome</keyword>
<organism evidence="2 3">
    <name type="scientific">Boothiomyces macroporosus</name>
    <dbReference type="NCBI Taxonomy" id="261099"/>
    <lineage>
        <taxon>Eukaryota</taxon>
        <taxon>Fungi</taxon>
        <taxon>Fungi incertae sedis</taxon>
        <taxon>Chytridiomycota</taxon>
        <taxon>Chytridiomycota incertae sedis</taxon>
        <taxon>Chytridiomycetes</taxon>
        <taxon>Rhizophydiales</taxon>
        <taxon>Terramycetaceae</taxon>
        <taxon>Boothiomyces</taxon>
    </lineage>
</organism>
<feature type="compositionally biased region" description="Low complexity" evidence="1">
    <location>
        <begin position="463"/>
        <end position="473"/>
    </location>
</feature>
<feature type="region of interest" description="Disordered" evidence="1">
    <location>
        <begin position="188"/>
        <end position="276"/>
    </location>
</feature>
<feature type="compositionally biased region" description="Polar residues" evidence="1">
    <location>
        <begin position="218"/>
        <end position="237"/>
    </location>
</feature>
<evidence type="ECO:0000313" key="3">
    <source>
        <dbReference type="Proteomes" id="UP001210925"/>
    </source>
</evidence>
<comment type="caution">
    <text evidence="2">The sequence shown here is derived from an EMBL/GenBank/DDBJ whole genome shotgun (WGS) entry which is preliminary data.</text>
</comment>
<evidence type="ECO:0000256" key="1">
    <source>
        <dbReference type="SAM" id="MobiDB-lite"/>
    </source>
</evidence>
<gene>
    <name evidence="2" type="ORF">HK103_004147</name>
</gene>